<evidence type="ECO:0000259" key="12">
    <source>
        <dbReference type="Pfam" id="PF13609"/>
    </source>
</evidence>
<dbReference type="RefSeq" id="WP_124686214.1">
    <property type="nucleotide sequence ID" value="NZ_CP033970.1"/>
</dbReference>
<evidence type="ECO:0000256" key="8">
    <source>
        <dbReference type="ARBA" id="ARBA00023114"/>
    </source>
</evidence>
<keyword evidence="8" id="KW-0626">Porin</keyword>
<dbReference type="AlphaFoldDB" id="A0A3G8H7N5"/>
<evidence type="ECO:0000256" key="1">
    <source>
        <dbReference type="ARBA" id="ARBA00004571"/>
    </source>
</evidence>
<keyword evidence="9" id="KW-0472">Membrane</keyword>
<name>A0A3G8H7N5_9BURK</name>
<gene>
    <name evidence="13" type="ORF">EHF44_24185</name>
</gene>
<proteinExistence type="predicted"/>
<dbReference type="PANTHER" id="PTHR34501:SF9">
    <property type="entry name" value="MAJOR OUTER MEMBRANE PROTEIN P.IA"/>
    <property type="match status" value="1"/>
</dbReference>
<dbReference type="InterPro" id="IPR033900">
    <property type="entry name" value="Gram_neg_porin_domain"/>
</dbReference>
<evidence type="ECO:0000256" key="9">
    <source>
        <dbReference type="ARBA" id="ARBA00023136"/>
    </source>
</evidence>
<dbReference type="InterPro" id="IPR002299">
    <property type="entry name" value="Porin_Neis"/>
</dbReference>
<evidence type="ECO:0000256" key="5">
    <source>
        <dbReference type="ARBA" id="ARBA00022692"/>
    </source>
</evidence>
<dbReference type="CDD" id="cd00342">
    <property type="entry name" value="gram_neg_porins"/>
    <property type="match status" value="1"/>
</dbReference>
<evidence type="ECO:0000256" key="7">
    <source>
        <dbReference type="ARBA" id="ARBA00023065"/>
    </source>
</evidence>
<dbReference type="Pfam" id="PF13609">
    <property type="entry name" value="Porin_4"/>
    <property type="match status" value="1"/>
</dbReference>
<dbReference type="PRINTS" id="PR00184">
    <property type="entry name" value="NEISSPPORIN"/>
</dbReference>
<evidence type="ECO:0000256" key="6">
    <source>
        <dbReference type="ARBA" id="ARBA00022729"/>
    </source>
</evidence>
<dbReference type="SUPFAM" id="SSF56935">
    <property type="entry name" value="Porins"/>
    <property type="match status" value="1"/>
</dbReference>
<reference evidence="14" key="1">
    <citation type="submission" date="2018-11" db="EMBL/GenBank/DDBJ databases">
        <title>FDA dAtabase for Regulatory Grade micrObial Sequences (FDA-ARGOS): Supporting development and validation of Infectious Disease Dx tests.</title>
        <authorList>
            <person name="Goldberg B."/>
            <person name="Campos J."/>
            <person name="Tallon L."/>
            <person name="Sadzewicz L."/>
            <person name="Zhao X."/>
            <person name="Vavikolanu K."/>
            <person name="Mehta A."/>
            <person name="Aluvathingal J."/>
            <person name="Nadendla S."/>
            <person name="Geyer C."/>
            <person name="Nandy P."/>
            <person name="Yan Y."/>
            <person name="Sichtig H."/>
        </authorList>
    </citation>
    <scope>NUCLEOTIDE SEQUENCE [LARGE SCALE GENOMIC DNA]</scope>
    <source>
        <strain evidence="14">FDAARGOS_614</strain>
    </source>
</reference>
<accession>A0A3G8H7N5</accession>
<dbReference type="InterPro" id="IPR050298">
    <property type="entry name" value="Gram-neg_bact_OMP"/>
</dbReference>
<evidence type="ECO:0000256" key="11">
    <source>
        <dbReference type="SAM" id="SignalP"/>
    </source>
</evidence>
<keyword evidence="4" id="KW-1134">Transmembrane beta strand</keyword>
<keyword evidence="5" id="KW-0812">Transmembrane</keyword>
<evidence type="ECO:0000313" key="13">
    <source>
        <dbReference type="EMBL" id="AZG16484.1"/>
    </source>
</evidence>
<comment type="subunit">
    <text evidence="2">Homotrimer.</text>
</comment>
<keyword evidence="3" id="KW-0813">Transport</keyword>
<dbReference type="InterPro" id="IPR023614">
    <property type="entry name" value="Porin_dom_sf"/>
</dbReference>
<dbReference type="GO" id="GO:0015288">
    <property type="term" value="F:porin activity"/>
    <property type="evidence" value="ECO:0007669"/>
    <property type="project" value="UniProtKB-KW"/>
</dbReference>
<dbReference type="GO" id="GO:0009279">
    <property type="term" value="C:cell outer membrane"/>
    <property type="evidence" value="ECO:0007669"/>
    <property type="project" value="UniProtKB-SubCell"/>
</dbReference>
<evidence type="ECO:0000256" key="2">
    <source>
        <dbReference type="ARBA" id="ARBA00011233"/>
    </source>
</evidence>
<dbReference type="KEGG" id="cpau:EHF44_24185"/>
<evidence type="ECO:0000256" key="3">
    <source>
        <dbReference type="ARBA" id="ARBA00022448"/>
    </source>
</evidence>
<sequence>MKIKLAAAAATALLAAGAQAQSSVTLYGVADAGIEYLSRDGGNNSNVRVQSGNGVTTGSWWGLRGTEDLGGGMKGLFVLESGFDIDTGASNGGRLFNRQAYLGLQAGFGALTLGRHQTPIYDFTLAFDPMAADVQYSIVNMDAAMASRADNSLKYTGKYGGLTASALYSTGYDMTAVPGFGAGEIPGDYKSGRQYAASLRYTAGPLDLGLVYDLRQPNGLLKDQRAALAASYAVGPAKVYAGYRWENLTGLGHGAFHRSNIYWLGMGYQVTPALTLKGSVYYQDYGHTGADPLVLVASADYAFSKRTSAYLNMGYVWNQTDKGLGSTVSLGGTGVTAGDNQFGAMMGVRHRF</sequence>
<evidence type="ECO:0000256" key="10">
    <source>
        <dbReference type="ARBA" id="ARBA00023237"/>
    </source>
</evidence>
<keyword evidence="6 11" id="KW-0732">Signal</keyword>
<dbReference type="EMBL" id="CP033970">
    <property type="protein sequence ID" value="AZG16484.1"/>
    <property type="molecule type" value="Genomic_DNA"/>
</dbReference>
<dbReference type="InterPro" id="IPR001702">
    <property type="entry name" value="Porin_Gram-ve"/>
</dbReference>
<feature type="signal peptide" evidence="11">
    <location>
        <begin position="1"/>
        <end position="20"/>
    </location>
</feature>
<dbReference type="Proteomes" id="UP000270411">
    <property type="component" value="Chromosome 2"/>
</dbReference>
<keyword evidence="7" id="KW-0406">Ion transport</keyword>
<dbReference type="Gene3D" id="2.40.160.10">
    <property type="entry name" value="Porin"/>
    <property type="match status" value="1"/>
</dbReference>
<feature type="domain" description="Porin" evidence="12">
    <location>
        <begin position="7"/>
        <end position="319"/>
    </location>
</feature>
<dbReference type="PANTHER" id="PTHR34501">
    <property type="entry name" value="PROTEIN YDDL-RELATED"/>
    <property type="match status" value="1"/>
</dbReference>
<feature type="chain" id="PRO_5018013215" evidence="11">
    <location>
        <begin position="21"/>
        <end position="352"/>
    </location>
</feature>
<protein>
    <submittedName>
        <fullName evidence="13">Porin</fullName>
    </submittedName>
</protein>
<evidence type="ECO:0000256" key="4">
    <source>
        <dbReference type="ARBA" id="ARBA00022452"/>
    </source>
</evidence>
<organism evidence="13 14">
    <name type="scientific">Cupriavidus pauculus</name>
    <dbReference type="NCBI Taxonomy" id="82633"/>
    <lineage>
        <taxon>Bacteria</taxon>
        <taxon>Pseudomonadati</taxon>
        <taxon>Pseudomonadota</taxon>
        <taxon>Betaproteobacteria</taxon>
        <taxon>Burkholderiales</taxon>
        <taxon>Burkholderiaceae</taxon>
        <taxon>Cupriavidus</taxon>
    </lineage>
</organism>
<comment type="subcellular location">
    <subcellularLocation>
        <location evidence="1">Cell outer membrane</location>
        <topology evidence="1">Multi-pass membrane protein</topology>
    </subcellularLocation>
</comment>
<evidence type="ECO:0000313" key="14">
    <source>
        <dbReference type="Proteomes" id="UP000270411"/>
    </source>
</evidence>
<dbReference type="PRINTS" id="PR00182">
    <property type="entry name" value="ECOLNEIPORIN"/>
</dbReference>
<keyword evidence="10" id="KW-0998">Cell outer membrane</keyword>
<dbReference type="OrthoDB" id="8957883at2"/>
<dbReference type="GO" id="GO:0046930">
    <property type="term" value="C:pore complex"/>
    <property type="evidence" value="ECO:0007669"/>
    <property type="project" value="UniProtKB-KW"/>
</dbReference>
<dbReference type="GO" id="GO:0034220">
    <property type="term" value="P:monoatomic ion transmembrane transport"/>
    <property type="evidence" value="ECO:0007669"/>
    <property type="project" value="InterPro"/>
</dbReference>